<dbReference type="PANTHER" id="PTHR43229:SF2">
    <property type="entry name" value="NODULATION PROTEIN J"/>
    <property type="match status" value="1"/>
</dbReference>
<feature type="transmembrane region" description="Helical" evidence="5">
    <location>
        <begin position="109"/>
        <end position="135"/>
    </location>
</feature>
<dbReference type="PROSITE" id="PS51012">
    <property type="entry name" value="ABC_TM2"/>
    <property type="match status" value="1"/>
</dbReference>
<keyword evidence="5" id="KW-1003">Cell membrane</keyword>
<keyword evidence="2 5" id="KW-0812">Transmembrane</keyword>
<feature type="transmembrane region" description="Helical" evidence="5">
    <location>
        <begin position="177"/>
        <end position="196"/>
    </location>
</feature>
<evidence type="ECO:0000256" key="3">
    <source>
        <dbReference type="ARBA" id="ARBA00022989"/>
    </source>
</evidence>
<sequence>MEAIFAIWQRDITKFFRDKARLFGSFSMPILFLLIFGGGMSGSMESMMAGTMGGGAAGADFDYVEFVFPGIVAMTLLMTSIFSALSIIEDKDFGYMKEILVSPISRVSIAVGKMLGAATVATVQGLLLFLLIPLLGLTYDFVSLIQVIPFMFLLACALSGLGLLFASVIRSTQGFQMIVQILVMPMIFLSGALFPINNMPTWMDVIVKINPVTYGVDVMKKIMVDVDSLSPEVIDAMGLNLSIFGRQITIFEEILFIIIFAIVLVLLATVSFKRANA</sequence>
<feature type="transmembrane region" description="Helical" evidence="5">
    <location>
        <begin position="66"/>
        <end position="88"/>
    </location>
</feature>
<dbReference type="PANTHER" id="PTHR43229">
    <property type="entry name" value="NODULATION PROTEIN J"/>
    <property type="match status" value="1"/>
</dbReference>
<evidence type="ECO:0000256" key="2">
    <source>
        <dbReference type="ARBA" id="ARBA00022692"/>
    </source>
</evidence>
<keyword evidence="3 5" id="KW-1133">Transmembrane helix</keyword>
<organism evidence="7 8">
    <name type="scientific">Virgibacillus natechei</name>
    <dbReference type="NCBI Taxonomy" id="1216297"/>
    <lineage>
        <taxon>Bacteria</taxon>
        <taxon>Bacillati</taxon>
        <taxon>Bacillota</taxon>
        <taxon>Bacilli</taxon>
        <taxon>Bacillales</taxon>
        <taxon>Bacillaceae</taxon>
        <taxon>Virgibacillus</taxon>
    </lineage>
</organism>
<evidence type="ECO:0000313" key="8">
    <source>
        <dbReference type="Proteomes" id="UP001519345"/>
    </source>
</evidence>
<dbReference type="InterPro" id="IPR000412">
    <property type="entry name" value="ABC_2_transport"/>
</dbReference>
<dbReference type="EMBL" id="JAGGKX010000009">
    <property type="protein sequence ID" value="MBP1969934.1"/>
    <property type="molecule type" value="Genomic_DNA"/>
</dbReference>
<keyword evidence="5" id="KW-0813">Transport</keyword>
<proteinExistence type="inferred from homology"/>
<dbReference type="InterPro" id="IPR047817">
    <property type="entry name" value="ABC2_TM_bact-type"/>
</dbReference>
<feature type="transmembrane region" description="Helical" evidence="5">
    <location>
        <begin position="141"/>
        <end position="165"/>
    </location>
</feature>
<comment type="caution">
    <text evidence="7">The sequence shown here is derived from an EMBL/GenBank/DDBJ whole genome shotgun (WGS) entry which is preliminary data.</text>
</comment>
<name>A0ABS4IG66_9BACI</name>
<dbReference type="RefSeq" id="WP_209463099.1">
    <property type="nucleotide sequence ID" value="NZ_CP110224.1"/>
</dbReference>
<keyword evidence="4 5" id="KW-0472">Membrane</keyword>
<dbReference type="InterPro" id="IPR013525">
    <property type="entry name" value="ABC2_TM"/>
</dbReference>
<evidence type="ECO:0000256" key="4">
    <source>
        <dbReference type="ARBA" id="ARBA00023136"/>
    </source>
</evidence>
<reference evidence="7 8" key="1">
    <citation type="submission" date="2021-03" db="EMBL/GenBank/DDBJ databases">
        <title>Genomic Encyclopedia of Type Strains, Phase IV (KMG-IV): sequencing the most valuable type-strain genomes for metagenomic binning, comparative biology and taxonomic classification.</title>
        <authorList>
            <person name="Goeker M."/>
        </authorList>
    </citation>
    <scope>NUCLEOTIDE SEQUENCE [LARGE SCALE GENOMIC DNA]</scope>
    <source>
        <strain evidence="7 8">DSM 25609</strain>
    </source>
</reference>
<dbReference type="PIRSF" id="PIRSF006648">
    <property type="entry name" value="DrrB"/>
    <property type="match status" value="1"/>
</dbReference>
<feature type="transmembrane region" description="Helical" evidence="5">
    <location>
        <begin position="254"/>
        <end position="272"/>
    </location>
</feature>
<keyword evidence="8" id="KW-1185">Reference proteome</keyword>
<dbReference type="InterPro" id="IPR051784">
    <property type="entry name" value="Nod_factor_ABC_transporter"/>
</dbReference>
<feature type="transmembrane region" description="Helical" evidence="5">
    <location>
        <begin position="20"/>
        <end position="40"/>
    </location>
</feature>
<accession>A0ABS4IG66</accession>
<evidence type="ECO:0000259" key="6">
    <source>
        <dbReference type="PROSITE" id="PS51012"/>
    </source>
</evidence>
<comment type="similarity">
    <text evidence="5">Belongs to the ABC-2 integral membrane protein family.</text>
</comment>
<evidence type="ECO:0000256" key="5">
    <source>
        <dbReference type="RuleBase" id="RU361157"/>
    </source>
</evidence>
<gene>
    <name evidence="7" type="ORF">J2Z83_002042</name>
</gene>
<evidence type="ECO:0000313" key="7">
    <source>
        <dbReference type="EMBL" id="MBP1969934.1"/>
    </source>
</evidence>
<protein>
    <recommendedName>
        <fullName evidence="5">Transport permease protein</fullName>
    </recommendedName>
</protein>
<dbReference type="Pfam" id="PF01061">
    <property type="entry name" value="ABC2_membrane"/>
    <property type="match status" value="1"/>
</dbReference>
<comment type="subcellular location">
    <subcellularLocation>
        <location evidence="5">Cell membrane</location>
        <topology evidence="5">Multi-pass membrane protein</topology>
    </subcellularLocation>
    <subcellularLocation>
        <location evidence="1">Membrane</location>
        <topology evidence="1">Multi-pass membrane protein</topology>
    </subcellularLocation>
</comment>
<evidence type="ECO:0000256" key="1">
    <source>
        <dbReference type="ARBA" id="ARBA00004141"/>
    </source>
</evidence>
<feature type="domain" description="ABC transmembrane type-2" evidence="6">
    <location>
        <begin position="20"/>
        <end position="275"/>
    </location>
</feature>
<dbReference type="Proteomes" id="UP001519345">
    <property type="component" value="Unassembled WGS sequence"/>
</dbReference>
<dbReference type="PRINTS" id="PR00164">
    <property type="entry name" value="ABC2TRNSPORT"/>
</dbReference>